<dbReference type="PROSITE" id="PS51585">
    <property type="entry name" value="SAM_MT_TPMT"/>
    <property type="match status" value="1"/>
</dbReference>
<dbReference type="AlphaFoldDB" id="A0A168LNJ1"/>
<dbReference type="GO" id="GO:0008757">
    <property type="term" value="F:S-adenosylmethionine-dependent methyltransferase activity"/>
    <property type="evidence" value="ECO:0007669"/>
    <property type="project" value="InterPro"/>
</dbReference>
<dbReference type="OMA" id="RDFISVW"/>
<accession>A0A168LNJ1</accession>
<dbReference type="InParanoid" id="A0A168LNJ1"/>
<keyword evidence="1" id="KW-0597">Phosphoprotein</keyword>
<dbReference type="InterPro" id="IPR029063">
    <property type="entry name" value="SAM-dependent_MTases_sf"/>
</dbReference>
<proteinExistence type="predicted"/>
<dbReference type="EMBL" id="LT551602">
    <property type="protein sequence ID" value="SAL97166.1"/>
    <property type="molecule type" value="Genomic_DNA"/>
</dbReference>
<organism evidence="5">
    <name type="scientific">Absidia glauca</name>
    <name type="common">Pin mould</name>
    <dbReference type="NCBI Taxonomy" id="4829"/>
    <lineage>
        <taxon>Eukaryota</taxon>
        <taxon>Fungi</taxon>
        <taxon>Fungi incertae sedis</taxon>
        <taxon>Mucoromycota</taxon>
        <taxon>Mucoromycotina</taxon>
        <taxon>Mucoromycetes</taxon>
        <taxon>Mucorales</taxon>
        <taxon>Cunninghamellaceae</taxon>
        <taxon>Absidia</taxon>
    </lineage>
</organism>
<dbReference type="PANTHER" id="PTHR32183">
    <property type="match status" value="1"/>
</dbReference>
<evidence type="ECO:0000313" key="6">
    <source>
        <dbReference type="Proteomes" id="UP000078561"/>
    </source>
</evidence>
<name>A0A168LNJ1_ABSGL</name>
<dbReference type="CDD" id="cd02440">
    <property type="entry name" value="AdoMet_MTases"/>
    <property type="match status" value="1"/>
</dbReference>
<reference evidence="5" key="1">
    <citation type="submission" date="2016-04" db="EMBL/GenBank/DDBJ databases">
        <authorList>
            <person name="Evans L.H."/>
            <person name="Alamgir A."/>
            <person name="Owens N."/>
            <person name="Weber N.D."/>
            <person name="Virtaneva K."/>
            <person name="Barbian K."/>
            <person name="Babar A."/>
            <person name="Rosenke K."/>
        </authorList>
    </citation>
    <scope>NUCLEOTIDE SEQUENCE [LARGE SCALE GENOMIC DNA]</scope>
    <source>
        <strain evidence="5">CBS 101.48</strain>
    </source>
</reference>
<dbReference type="Pfam" id="PF05724">
    <property type="entry name" value="TPMT"/>
    <property type="match status" value="1"/>
</dbReference>
<sequence length="207" mass="23450">MMTIDDGMEQMRNWEDRWQTGNTQWDHGEPSPALVSLVNGEETKHLVPSNGIGLVPGCGAGYDVQFLATPSRHMIGLDMSKTALDVCIRKHPNAKASNYEFVLGDFFKYSPPEHGYDLAYDYTFLCALPPFMRQDWAHRYAEIIKPGGVLICLMFPLEEKEGGPPYSLSVEIYKELLSSTFELIHLKDAVGHESRLGREKISVWKRI</sequence>
<gene>
    <name evidence="5" type="primary">ABSGL_02637.1 scaffold 3684</name>
</gene>
<dbReference type="Proteomes" id="UP000078561">
    <property type="component" value="Unassembled WGS sequence"/>
</dbReference>
<evidence type="ECO:0008006" key="7">
    <source>
        <dbReference type="Google" id="ProtNLM"/>
    </source>
</evidence>
<dbReference type="Gene3D" id="3.40.50.150">
    <property type="entry name" value="Vaccinia Virus protein VP39"/>
    <property type="match status" value="1"/>
</dbReference>
<dbReference type="OrthoDB" id="276151at2759"/>
<protein>
    <recommendedName>
        <fullName evidence="7">Methyltransferase domain-containing protein</fullName>
    </recommendedName>
</protein>
<keyword evidence="6" id="KW-1185">Reference proteome</keyword>
<dbReference type="SUPFAM" id="SSF53335">
    <property type="entry name" value="S-adenosyl-L-methionine-dependent methyltransferases"/>
    <property type="match status" value="1"/>
</dbReference>
<evidence type="ECO:0000256" key="4">
    <source>
        <dbReference type="ARBA" id="ARBA00022691"/>
    </source>
</evidence>
<dbReference type="GO" id="GO:0032259">
    <property type="term" value="P:methylation"/>
    <property type="evidence" value="ECO:0007669"/>
    <property type="project" value="UniProtKB-KW"/>
</dbReference>
<dbReference type="STRING" id="4829.A0A168LNJ1"/>
<evidence type="ECO:0000256" key="3">
    <source>
        <dbReference type="ARBA" id="ARBA00022679"/>
    </source>
</evidence>
<dbReference type="InterPro" id="IPR008854">
    <property type="entry name" value="TPMT"/>
</dbReference>
<evidence type="ECO:0000256" key="1">
    <source>
        <dbReference type="ARBA" id="ARBA00022553"/>
    </source>
</evidence>
<dbReference type="PANTHER" id="PTHR32183:SF6">
    <property type="entry name" value="CYSTEINE SULFINATE DESULFINASE_CYSTEINE DESULFURASE AND RELATED ENZYMES"/>
    <property type="match status" value="1"/>
</dbReference>
<keyword evidence="2" id="KW-0489">Methyltransferase</keyword>
<keyword evidence="3" id="KW-0808">Transferase</keyword>
<evidence type="ECO:0000313" key="5">
    <source>
        <dbReference type="EMBL" id="SAL97166.1"/>
    </source>
</evidence>
<keyword evidence="4" id="KW-0949">S-adenosyl-L-methionine</keyword>
<evidence type="ECO:0000256" key="2">
    <source>
        <dbReference type="ARBA" id="ARBA00022603"/>
    </source>
</evidence>